<keyword evidence="1" id="KW-0812">Transmembrane</keyword>
<feature type="transmembrane region" description="Helical" evidence="1">
    <location>
        <begin position="193"/>
        <end position="216"/>
    </location>
</feature>
<keyword evidence="1" id="KW-0472">Membrane</keyword>
<dbReference type="RefSeq" id="WP_394482857.1">
    <property type="nucleotide sequence ID" value="NZ_JBIGHV010000009.1"/>
</dbReference>
<evidence type="ECO:0000313" key="2">
    <source>
        <dbReference type="EMBL" id="MFG6432749.1"/>
    </source>
</evidence>
<dbReference type="Proteomes" id="UP001606210">
    <property type="component" value="Unassembled WGS sequence"/>
</dbReference>
<feature type="transmembrane region" description="Helical" evidence="1">
    <location>
        <begin position="14"/>
        <end position="33"/>
    </location>
</feature>
<organism evidence="2 3">
    <name type="scientific">Pelomonas parva</name>
    <dbReference type="NCBI Taxonomy" id="3299032"/>
    <lineage>
        <taxon>Bacteria</taxon>
        <taxon>Pseudomonadati</taxon>
        <taxon>Pseudomonadota</taxon>
        <taxon>Betaproteobacteria</taxon>
        <taxon>Burkholderiales</taxon>
        <taxon>Sphaerotilaceae</taxon>
        <taxon>Roseateles</taxon>
    </lineage>
</organism>
<sequence>MNLLTAKLIAKELYLYRWLLVGVTGAGLASLLPAGSGEFGFNIGFLVWLTAIIALGVMLALFGVSSERKERSLLFILSLPLSPADYVRAKLLGLLACFLLPWAALSAGAVGLVLVMPGIADGLLPYTVLLCVFLLMNFAVVLCAVLHVSSEAGMGGVIVLTNMSVSLFMMGIGRIPEIGAHMGKSDAVWNTPFWLLLAAELAITLIALALPLLFAARRRDFL</sequence>
<comment type="caution">
    <text evidence="2">The sequence shown here is derived from an EMBL/GenBank/DDBJ whole genome shotgun (WGS) entry which is preliminary data.</text>
</comment>
<feature type="transmembrane region" description="Helical" evidence="1">
    <location>
        <begin position="123"/>
        <end position="146"/>
    </location>
</feature>
<gene>
    <name evidence="2" type="ORF">ACG00Y_22735</name>
</gene>
<evidence type="ECO:0008006" key="4">
    <source>
        <dbReference type="Google" id="ProtNLM"/>
    </source>
</evidence>
<evidence type="ECO:0000256" key="1">
    <source>
        <dbReference type="SAM" id="Phobius"/>
    </source>
</evidence>
<protein>
    <recommendedName>
        <fullName evidence="4">ABC transporter permease</fullName>
    </recommendedName>
</protein>
<name>A0ABW7F857_9BURK</name>
<feature type="transmembrane region" description="Helical" evidence="1">
    <location>
        <begin position="39"/>
        <end position="64"/>
    </location>
</feature>
<keyword evidence="1" id="KW-1133">Transmembrane helix</keyword>
<reference evidence="2 3" key="1">
    <citation type="submission" date="2024-08" db="EMBL/GenBank/DDBJ databases">
        <authorList>
            <person name="Lu H."/>
        </authorList>
    </citation>
    <scope>NUCLEOTIDE SEQUENCE [LARGE SCALE GENOMIC DNA]</scope>
    <source>
        <strain evidence="2 3">LYH14W</strain>
    </source>
</reference>
<feature type="transmembrane region" description="Helical" evidence="1">
    <location>
        <begin position="153"/>
        <end position="173"/>
    </location>
</feature>
<evidence type="ECO:0000313" key="3">
    <source>
        <dbReference type="Proteomes" id="UP001606210"/>
    </source>
</evidence>
<proteinExistence type="predicted"/>
<dbReference type="EMBL" id="JBIGHV010000009">
    <property type="protein sequence ID" value="MFG6432749.1"/>
    <property type="molecule type" value="Genomic_DNA"/>
</dbReference>
<accession>A0ABW7F857</accession>
<feature type="transmembrane region" description="Helical" evidence="1">
    <location>
        <begin position="91"/>
        <end position="117"/>
    </location>
</feature>
<keyword evidence="3" id="KW-1185">Reference proteome</keyword>